<keyword evidence="2" id="KW-1185">Reference proteome</keyword>
<reference evidence="1" key="1">
    <citation type="journal article" date="2020" name="Stud. Mycol.">
        <title>101 Dothideomycetes genomes: a test case for predicting lifestyles and emergence of pathogens.</title>
        <authorList>
            <person name="Haridas S."/>
            <person name="Albert R."/>
            <person name="Binder M."/>
            <person name="Bloem J."/>
            <person name="Labutti K."/>
            <person name="Salamov A."/>
            <person name="Andreopoulos B."/>
            <person name="Baker S."/>
            <person name="Barry K."/>
            <person name="Bills G."/>
            <person name="Bluhm B."/>
            <person name="Cannon C."/>
            <person name="Castanera R."/>
            <person name="Culley D."/>
            <person name="Daum C."/>
            <person name="Ezra D."/>
            <person name="Gonzalez J."/>
            <person name="Henrissat B."/>
            <person name="Kuo A."/>
            <person name="Liang C."/>
            <person name="Lipzen A."/>
            <person name="Lutzoni F."/>
            <person name="Magnuson J."/>
            <person name="Mondo S."/>
            <person name="Nolan M."/>
            <person name="Ohm R."/>
            <person name="Pangilinan J."/>
            <person name="Park H.-J."/>
            <person name="Ramirez L."/>
            <person name="Alfaro M."/>
            <person name="Sun H."/>
            <person name="Tritt A."/>
            <person name="Yoshinaga Y."/>
            <person name="Zwiers L.-H."/>
            <person name="Turgeon B."/>
            <person name="Goodwin S."/>
            <person name="Spatafora J."/>
            <person name="Crous P."/>
            <person name="Grigoriev I."/>
        </authorList>
    </citation>
    <scope>NUCLEOTIDE SEQUENCE</scope>
    <source>
        <strain evidence="1">CBS 262.69</strain>
    </source>
</reference>
<protein>
    <submittedName>
        <fullName evidence="1">Uncharacterized protein</fullName>
    </submittedName>
</protein>
<dbReference type="Proteomes" id="UP000799640">
    <property type="component" value="Unassembled WGS sequence"/>
</dbReference>
<sequence>MGTSESQPQKWHFFVEGMTILGESKGRPVGYDLLQMLVTIRDWSVSRSFKEVERFLYHSERQAARPTLYVARTVCGRSRKRPYDRPEFATSLSCQATDVGCRIERACIWDQSLVYDASASGFNPATYLARRTATTGFDQLSSGIPTLTHHPAFAPQVLLCLPCPSTDSFVDTTAMTGGDCGCAPSRYQGAGASQPLFAFSRSMEPTGF</sequence>
<name>A0A6G1HZ53_9PEZI</name>
<evidence type="ECO:0000313" key="2">
    <source>
        <dbReference type="Proteomes" id="UP000799640"/>
    </source>
</evidence>
<accession>A0A6G1HZ53</accession>
<organism evidence="1 2">
    <name type="scientific">Trichodelitschia bisporula</name>
    <dbReference type="NCBI Taxonomy" id="703511"/>
    <lineage>
        <taxon>Eukaryota</taxon>
        <taxon>Fungi</taxon>
        <taxon>Dikarya</taxon>
        <taxon>Ascomycota</taxon>
        <taxon>Pezizomycotina</taxon>
        <taxon>Dothideomycetes</taxon>
        <taxon>Dothideomycetes incertae sedis</taxon>
        <taxon>Phaeotrichales</taxon>
        <taxon>Phaeotrichaceae</taxon>
        <taxon>Trichodelitschia</taxon>
    </lineage>
</organism>
<dbReference type="EMBL" id="ML996693">
    <property type="protein sequence ID" value="KAF2401099.1"/>
    <property type="molecule type" value="Genomic_DNA"/>
</dbReference>
<gene>
    <name evidence="1" type="ORF">EJ06DRAFT_376468</name>
</gene>
<evidence type="ECO:0000313" key="1">
    <source>
        <dbReference type="EMBL" id="KAF2401099.1"/>
    </source>
</evidence>
<dbReference type="AlphaFoldDB" id="A0A6G1HZ53"/>
<proteinExistence type="predicted"/>